<accession>A0ACB0JE68</accession>
<protein>
    <submittedName>
        <fullName evidence="1">Uncharacterized protein</fullName>
    </submittedName>
</protein>
<evidence type="ECO:0000313" key="2">
    <source>
        <dbReference type="Proteomes" id="UP001177021"/>
    </source>
</evidence>
<keyword evidence="2" id="KW-1185">Reference proteome</keyword>
<reference evidence="1" key="1">
    <citation type="submission" date="2023-10" db="EMBL/GenBank/DDBJ databases">
        <authorList>
            <person name="Rodriguez Cubillos JULIANA M."/>
            <person name="De Vega J."/>
        </authorList>
    </citation>
    <scope>NUCLEOTIDE SEQUENCE</scope>
</reference>
<dbReference type="Proteomes" id="UP001177021">
    <property type="component" value="Unassembled WGS sequence"/>
</dbReference>
<name>A0ACB0JE68_TRIPR</name>
<evidence type="ECO:0000313" key="1">
    <source>
        <dbReference type="EMBL" id="CAJ2642545.1"/>
    </source>
</evidence>
<comment type="caution">
    <text evidence="1">The sequence shown here is derived from an EMBL/GenBank/DDBJ whole genome shotgun (WGS) entry which is preliminary data.</text>
</comment>
<organism evidence="1 2">
    <name type="scientific">Trifolium pratense</name>
    <name type="common">Red clover</name>
    <dbReference type="NCBI Taxonomy" id="57577"/>
    <lineage>
        <taxon>Eukaryota</taxon>
        <taxon>Viridiplantae</taxon>
        <taxon>Streptophyta</taxon>
        <taxon>Embryophyta</taxon>
        <taxon>Tracheophyta</taxon>
        <taxon>Spermatophyta</taxon>
        <taxon>Magnoliopsida</taxon>
        <taxon>eudicotyledons</taxon>
        <taxon>Gunneridae</taxon>
        <taxon>Pentapetalae</taxon>
        <taxon>rosids</taxon>
        <taxon>fabids</taxon>
        <taxon>Fabales</taxon>
        <taxon>Fabaceae</taxon>
        <taxon>Papilionoideae</taxon>
        <taxon>50 kb inversion clade</taxon>
        <taxon>NPAAA clade</taxon>
        <taxon>Hologalegina</taxon>
        <taxon>IRL clade</taxon>
        <taxon>Trifolieae</taxon>
        <taxon>Trifolium</taxon>
    </lineage>
</organism>
<gene>
    <name evidence="1" type="ORF">MILVUS5_LOCUS12017</name>
</gene>
<proteinExistence type="predicted"/>
<sequence length="833" mass="96004">MEDVWTMKRQLPNFMGTDPVGWIAAAERFFEKNEVPSRDKLQWAFMSMEDKQAMMWFYYWCEENPDADWKAFSIAMIIQFGAEYLTETHDEPKLKVIEAFTDDREEIRIKETDRESETIVIAERLETTETQRNEKEKQMICDLTMVPPPSPNSINPLIAISKRGQLPEPQDSETVVTITTQPKSSDVNLFIVVGGVSVTNRVKSWKSEMKVERRRPHSSDLQPPSKPPNVEFEPSLDQFAKVSSRRELPAKPPDRSVALDRGGYLRADAERRKIQTFLLRPQPPPKPPYAGDNSFHVRGGGTVTKGEEILEKERAKVVFGEWGGVLLNSMGQMHKSWPYILHNNNLSHVSSSGQHTSLSSHESPNGHSLSAVMCHQYTIQCELGQLYMIRGQAQINASLLMKKIKNCGRVETQELVPLCNNTWIHGKEGSVSKIPSLILWGPDHNFLYCSSIDWKIFLLGEYELLIQQALEINNDRVHDMHMYRRPLSVDISSLVVFEKIIDIFNDSLRKLFGSKQDKDKVFEFQGWSNMISCLHGDLVPKEKIDLLYELFQSQSTWNKGVYKIFNEHSSKKIIYLGFLKGSVKDSDGFANQKLRRVDEIEVENIVGVGYGNFKITFLPMYLKVYDHEQRLEKYTRAAIIIHYMMQPSLDRHDISIVAYGQNHSEKTHIMVDVANELDFLLAWPKGKEVNVCSWSSLIDRNDWLTTILGETLAQFWNTLMGSLEEMKTGFPFGTSSLRAFRQWDLGELNFSMATGTCDCCWNYLIIFYGCLLQNRRVYLDYPRKRWTSTFKEETKPIKFKRLRILYVTHSHIPDAKTAKLAGDTFISRRLDHG</sequence>
<dbReference type="EMBL" id="CASHSV030000034">
    <property type="protein sequence ID" value="CAJ2642545.1"/>
    <property type="molecule type" value="Genomic_DNA"/>
</dbReference>